<feature type="region of interest" description="Disordered" evidence="1">
    <location>
        <begin position="62"/>
        <end position="87"/>
    </location>
</feature>
<protein>
    <submittedName>
        <fullName evidence="2">Uncharacterized protein</fullName>
    </submittedName>
</protein>
<evidence type="ECO:0000313" key="2">
    <source>
        <dbReference type="EMBL" id="QPD05276.1"/>
    </source>
</evidence>
<proteinExistence type="predicted"/>
<gene>
    <name evidence="2" type="ORF">Nkreftii_003050</name>
</gene>
<evidence type="ECO:0000256" key="1">
    <source>
        <dbReference type="SAM" id="MobiDB-lite"/>
    </source>
</evidence>
<dbReference type="Proteomes" id="UP000593737">
    <property type="component" value="Chromosome"/>
</dbReference>
<dbReference type="AlphaFoldDB" id="A0A7S8FGC0"/>
<feature type="compositionally biased region" description="Low complexity" evidence="1">
    <location>
        <begin position="71"/>
        <end position="81"/>
    </location>
</feature>
<sequence>MKNHNVLEETNAVQMDTCGRCQGLMVPCYTDSLFLELTEAVRTPSWRCVNCGEWIDTTIASNRQRTRHESAPSTEPASASPNRRWSR</sequence>
<reference evidence="2 3" key="1">
    <citation type="journal article" date="2020" name="ISME J.">
        <title>Enrichment and physiological characterization of a novel comammox Nitrospira indicates ammonium inhibition of complete nitrification.</title>
        <authorList>
            <person name="Sakoula D."/>
            <person name="Koch H."/>
            <person name="Frank J."/>
            <person name="Jetten M.S.M."/>
            <person name="van Kessel M.A.H.J."/>
            <person name="Lucker S."/>
        </authorList>
    </citation>
    <scope>NUCLEOTIDE SEQUENCE [LARGE SCALE GENOMIC DNA]</scope>
    <source>
        <strain evidence="2">Comreactor17</strain>
    </source>
</reference>
<accession>A0A7S8FGC0</accession>
<organism evidence="2 3">
    <name type="scientific">Candidatus Nitrospira kreftii</name>
    <dbReference type="NCBI Taxonomy" id="2652173"/>
    <lineage>
        <taxon>Bacteria</taxon>
        <taxon>Pseudomonadati</taxon>
        <taxon>Nitrospirota</taxon>
        <taxon>Nitrospiria</taxon>
        <taxon>Nitrospirales</taxon>
        <taxon>Nitrospiraceae</taxon>
        <taxon>Nitrospira</taxon>
    </lineage>
</organism>
<dbReference type="KEGG" id="nkf:Nkreftii_003050"/>
<dbReference type="EMBL" id="CP047423">
    <property type="protein sequence ID" value="QPD05276.1"/>
    <property type="molecule type" value="Genomic_DNA"/>
</dbReference>
<evidence type="ECO:0000313" key="3">
    <source>
        <dbReference type="Proteomes" id="UP000593737"/>
    </source>
</evidence>
<name>A0A7S8FGC0_9BACT</name>